<sequence>FRPDVGDELFEELKRLGQESAVIISGIVQENGRAPGLPKGYEIGVQQLEVVQAVDDYPITPKDHGVEFLMDNRHLWLRSSQQWAIMRIRTTIKRAIIDFLDDEGFLNIDTPIITPAAAEGTSTLFELGYFDETAYLAQTGQLYNEANIMAFGKVYCFGPTFRAEKSKTRRHLTEFWMVEPEMAFFDLDDLMDFEERFMASIVQTTLAKRRPELELLERDLTALENITVPFPRISYDEAIERIQAMSDASDDPEFKELMAIEWGDDFGSPHETELTKQFDKPVFVYGYPTQVKAFYMEPWPNRPEVCKSVDMLAPEGYGEIIGGSERMSDPELLVAAIEKHELPLEHYQWYVDLRRFGSVPHSGFGLGLERAVTWICGIDHIRQTSPFPRTLNRMNP</sequence>
<dbReference type="EMBL" id="UOEU01000764">
    <property type="protein sequence ID" value="VAW39768.1"/>
    <property type="molecule type" value="Genomic_DNA"/>
</dbReference>
<dbReference type="GO" id="GO:0006421">
    <property type="term" value="P:asparaginyl-tRNA aminoacylation"/>
    <property type="evidence" value="ECO:0007669"/>
    <property type="project" value="InterPro"/>
</dbReference>
<feature type="domain" description="Aminoacyl-transfer RNA synthetases class-II family profile" evidence="8">
    <location>
        <begin position="86"/>
        <end position="396"/>
    </location>
</feature>
<keyword evidence="4" id="KW-0547">Nucleotide-binding</keyword>
<dbReference type="InterPro" id="IPR045864">
    <property type="entry name" value="aa-tRNA-synth_II/BPL/LPL"/>
</dbReference>
<evidence type="ECO:0000259" key="8">
    <source>
        <dbReference type="PROSITE" id="PS50862"/>
    </source>
</evidence>
<dbReference type="NCBIfam" id="TIGR00457">
    <property type="entry name" value="asnS"/>
    <property type="match status" value="1"/>
</dbReference>
<dbReference type="PRINTS" id="PR01042">
    <property type="entry name" value="TRNASYNTHASP"/>
</dbReference>
<dbReference type="InterPro" id="IPR002312">
    <property type="entry name" value="Asp/Asn-tRNA-synth_IIb"/>
</dbReference>
<dbReference type="Gene3D" id="2.40.50.140">
    <property type="entry name" value="Nucleic acid-binding proteins"/>
    <property type="match status" value="1"/>
</dbReference>
<evidence type="ECO:0000256" key="4">
    <source>
        <dbReference type="ARBA" id="ARBA00022741"/>
    </source>
</evidence>
<dbReference type="InterPro" id="IPR012340">
    <property type="entry name" value="NA-bd_OB-fold"/>
</dbReference>
<protein>
    <recommendedName>
        <fullName evidence="2">asparagine--tRNA ligase</fullName>
        <ecNumber evidence="2">6.1.1.22</ecNumber>
    </recommendedName>
</protein>
<dbReference type="Gene3D" id="3.30.930.10">
    <property type="entry name" value="Bira Bifunctional Protein, Domain 2"/>
    <property type="match status" value="1"/>
</dbReference>
<evidence type="ECO:0000256" key="3">
    <source>
        <dbReference type="ARBA" id="ARBA00022598"/>
    </source>
</evidence>
<dbReference type="GO" id="GO:0004816">
    <property type="term" value="F:asparagine-tRNA ligase activity"/>
    <property type="evidence" value="ECO:0007669"/>
    <property type="project" value="UniProtKB-EC"/>
</dbReference>
<name>A0A3B0V805_9ZZZZ</name>
<dbReference type="InterPro" id="IPR006195">
    <property type="entry name" value="aa-tRNA-synth_II"/>
</dbReference>
<evidence type="ECO:0000256" key="7">
    <source>
        <dbReference type="ARBA" id="ARBA00023146"/>
    </source>
</evidence>
<evidence type="ECO:0000256" key="5">
    <source>
        <dbReference type="ARBA" id="ARBA00022840"/>
    </source>
</evidence>
<comment type="similarity">
    <text evidence="1">Belongs to the class-II aminoacyl-tRNA synthetase family.</text>
</comment>
<dbReference type="InterPro" id="IPR004364">
    <property type="entry name" value="Aa-tRNA-synt_II"/>
</dbReference>
<dbReference type="EC" id="6.1.1.22" evidence="2"/>
<dbReference type="PANTHER" id="PTHR22594">
    <property type="entry name" value="ASPARTYL/LYSYL-TRNA SYNTHETASE"/>
    <property type="match status" value="1"/>
</dbReference>
<dbReference type="InterPro" id="IPR004522">
    <property type="entry name" value="Asn-tRNA-ligase"/>
</dbReference>
<dbReference type="SUPFAM" id="SSF55681">
    <property type="entry name" value="Class II aaRS and biotin synthetases"/>
    <property type="match status" value="1"/>
</dbReference>
<dbReference type="PANTHER" id="PTHR22594:SF34">
    <property type="entry name" value="ASPARAGINE--TRNA LIGASE, MITOCHONDRIAL-RELATED"/>
    <property type="match status" value="1"/>
</dbReference>
<dbReference type="Pfam" id="PF00152">
    <property type="entry name" value="tRNA-synt_2"/>
    <property type="match status" value="1"/>
</dbReference>
<accession>A0A3B0V805</accession>
<keyword evidence="7 9" id="KW-0030">Aminoacyl-tRNA synthetase</keyword>
<proteinExistence type="inferred from homology"/>
<dbReference type="CDD" id="cd00776">
    <property type="entry name" value="AsxRS_core"/>
    <property type="match status" value="1"/>
</dbReference>
<dbReference type="PROSITE" id="PS50862">
    <property type="entry name" value="AA_TRNA_LIGASE_II"/>
    <property type="match status" value="1"/>
</dbReference>
<dbReference type="AlphaFoldDB" id="A0A3B0V805"/>
<dbReference type="GO" id="GO:0005524">
    <property type="term" value="F:ATP binding"/>
    <property type="evidence" value="ECO:0007669"/>
    <property type="project" value="UniProtKB-KW"/>
</dbReference>
<gene>
    <name evidence="9" type="ORF">MNBD_CHLOROFLEXI01-1028</name>
</gene>
<evidence type="ECO:0000256" key="1">
    <source>
        <dbReference type="ARBA" id="ARBA00008226"/>
    </source>
</evidence>
<keyword evidence="6" id="KW-0648">Protein biosynthesis</keyword>
<feature type="non-terminal residue" evidence="9">
    <location>
        <position position="1"/>
    </location>
</feature>
<keyword evidence="3 9" id="KW-0436">Ligase</keyword>
<organism evidence="9">
    <name type="scientific">hydrothermal vent metagenome</name>
    <dbReference type="NCBI Taxonomy" id="652676"/>
    <lineage>
        <taxon>unclassified sequences</taxon>
        <taxon>metagenomes</taxon>
        <taxon>ecological metagenomes</taxon>
    </lineage>
</organism>
<evidence type="ECO:0000256" key="2">
    <source>
        <dbReference type="ARBA" id="ARBA00012816"/>
    </source>
</evidence>
<evidence type="ECO:0000313" key="9">
    <source>
        <dbReference type="EMBL" id="VAW39768.1"/>
    </source>
</evidence>
<dbReference type="NCBIfam" id="NF003037">
    <property type="entry name" value="PRK03932.1"/>
    <property type="match status" value="1"/>
</dbReference>
<reference evidence="9" key="1">
    <citation type="submission" date="2018-06" db="EMBL/GenBank/DDBJ databases">
        <authorList>
            <person name="Zhirakovskaya E."/>
        </authorList>
    </citation>
    <scope>NUCLEOTIDE SEQUENCE</scope>
</reference>
<evidence type="ECO:0000256" key="6">
    <source>
        <dbReference type="ARBA" id="ARBA00022917"/>
    </source>
</evidence>
<keyword evidence="5" id="KW-0067">ATP-binding</keyword>